<sequence>MGHIGLQLSFQLGVYRAQFCRQRIFTNSKNHEPSPLPQNKETAEGLSSGCPEPHPCVKAIHRGNGLRLAGCVVLQTLMGRFRLHSGCARPPETSERVLLSSETSSEMPKKGNPGQFRLQKSKQKTGAKRRSDLTIQKTVPKEETQKAKANIERGSPCITARAVDSGRVLEVAWLKGNEGRYCPMAPRFPLWQYVSSTNFTNGRLSKPNQSQSECAAREFQDQGGFSANECLVEVALVHVHVHVHDHRQGVAMLAILHQDRWAPGREGNFSSPVSLQNRPGRGTGVHRGLPVLPAPKPTDSSRQWHENRICSGETKSHGLSALQFTGCSVVASNLVGPKLSPSRPCHHGVYGISKAVCHSDSLSLSRDNCETLREKNAFCKGLMRLRQPSINPIANPSHQTMLHVRTSTDPLRDRTHDVLAPRSICSEQSQF</sequence>
<accession>C6H8F4</accession>
<feature type="compositionally biased region" description="Basic residues" evidence="1">
    <location>
        <begin position="119"/>
        <end position="128"/>
    </location>
</feature>
<proteinExistence type="predicted"/>
<dbReference type="AlphaFoldDB" id="C6H8F4"/>
<feature type="region of interest" description="Disordered" evidence="1">
    <location>
        <begin position="271"/>
        <end position="303"/>
    </location>
</feature>
<reference evidence="3" key="1">
    <citation type="submission" date="2009-05" db="EMBL/GenBank/DDBJ databases">
        <title>The genome sequence of Ajellomyces capsulatus strain H143.</title>
        <authorList>
            <person name="Champion M."/>
            <person name="Cuomo C.A."/>
            <person name="Ma L.-J."/>
            <person name="Henn M.R."/>
            <person name="Sil A."/>
            <person name="Goldman B."/>
            <person name="Young S.K."/>
            <person name="Kodira C.D."/>
            <person name="Zeng Q."/>
            <person name="Koehrsen M."/>
            <person name="Alvarado L."/>
            <person name="Berlin A.M."/>
            <person name="Borenstein D."/>
            <person name="Chen Z."/>
            <person name="Engels R."/>
            <person name="Freedman E."/>
            <person name="Gellesch M."/>
            <person name="Goldberg J."/>
            <person name="Griggs A."/>
            <person name="Gujja S."/>
            <person name="Heiman D.I."/>
            <person name="Hepburn T.A."/>
            <person name="Howarth C."/>
            <person name="Jen D."/>
            <person name="Larson L."/>
            <person name="Lewis B."/>
            <person name="Mehta T."/>
            <person name="Park D."/>
            <person name="Pearson M."/>
            <person name="Roberts A."/>
            <person name="Saif S."/>
            <person name="Shea T.D."/>
            <person name="Shenoy N."/>
            <person name="Sisk P."/>
            <person name="Stolte C."/>
            <person name="Sykes S."/>
            <person name="Walk T."/>
            <person name="White J."/>
            <person name="Yandava C."/>
            <person name="Klein B."/>
            <person name="McEwen J.G."/>
            <person name="Puccia R."/>
            <person name="Goldman G.H."/>
            <person name="Felipe M.S."/>
            <person name="Nino-Vega G."/>
            <person name="San-Blas G."/>
            <person name="Taylor J.W."/>
            <person name="Mendoza L."/>
            <person name="Galagan J.E."/>
            <person name="Nusbaum C."/>
            <person name="Birren B.W."/>
        </authorList>
    </citation>
    <scope>NUCLEOTIDE SEQUENCE [LARGE SCALE GENOMIC DNA]</scope>
    <source>
        <strain evidence="3">H143</strain>
    </source>
</reference>
<dbReference type="VEuPathDB" id="FungiDB:HCDG_02485"/>
<dbReference type="Proteomes" id="UP000002624">
    <property type="component" value="Unassembled WGS sequence"/>
</dbReference>
<evidence type="ECO:0000256" key="1">
    <source>
        <dbReference type="SAM" id="MobiDB-lite"/>
    </source>
</evidence>
<name>C6H8F4_AJECH</name>
<evidence type="ECO:0000313" key="3">
    <source>
        <dbReference type="Proteomes" id="UP000002624"/>
    </source>
</evidence>
<dbReference type="EMBL" id="GG692421">
    <property type="protein sequence ID" value="EER42587.1"/>
    <property type="molecule type" value="Genomic_DNA"/>
</dbReference>
<evidence type="ECO:0000313" key="2">
    <source>
        <dbReference type="EMBL" id="EER42587.1"/>
    </source>
</evidence>
<organism evidence="2 3">
    <name type="scientific">Ajellomyces capsulatus (strain H143)</name>
    <name type="common">Darling's disease fungus</name>
    <name type="synonym">Histoplasma capsulatum</name>
    <dbReference type="NCBI Taxonomy" id="544712"/>
    <lineage>
        <taxon>Eukaryota</taxon>
        <taxon>Fungi</taxon>
        <taxon>Dikarya</taxon>
        <taxon>Ascomycota</taxon>
        <taxon>Pezizomycotina</taxon>
        <taxon>Eurotiomycetes</taxon>
        <taxon>Eurotiomycetidae</taxon>
        <taxon>Onygenales</taxon>
        <taxon>Ajellomycetaceae</taxon>
        <taxon>Histoplasma</taxon>
    </lineage>
</organism>
<feature type="region of interest" description="Disordered" evidence="1">
    <location>
        <begin position="28"/>
        <end position="49"/>
    </location>
</feature>
<feature type="region of interest" description="Disordered" evidence="1">
    <location>
        <begin position="89"/>
        <end position="133"/>
    </location>
</feature>
<dbReference type="HOGENOM" id="CLU_702003_0_0_1"/>
<protein>
    <submittedName>
        <fullName evidence="2">Uncharacterized protein</fullName>
    </submittedName>
</protein>
<gene>
    <name evidence="2" type="ORF">HCDG_02485</name>
</gene>